<dbReference type="PROSITE" id="PS51257">
    <property type="entry name" value="PROKAR_LIPOPROTEIN"/>
    <property type="match status" value="1"/>
</dbReference>
<proteinExistence type="predicted"/>
<evidence type="ECO:0000313" key="4">
    <source>
        <dbReference type="EMBL" id="EAU47578.1"/>
    </source>
</evidence>
<evidence type="ECO:0000256" key="2">
    <source>
        <dbReference type="SAM" id="SignalP"/>
    </source>
</evidence>
<dbReference type="Pfam" id="PF05036">
    <property type="entry name" value="SPOR"/>
    <property type="match status" value="1"/>
</dbReference>
<organism evidence="4 5">
    <name type="scientific">Salipiger bermudensis (strain DSM 26914 / JCM 13377 / KCTC 12554 / HTCC2601)</name>
    <name type="common">Pelagibaca bermudensis</name>
    <dbReference type="NCBI Taxonomy" id="314265"/>
    <lineage>
        <taxon>Bacteria</taxon>
        <taxon>Pseudomonadati</taxon>
        <taxon>Pseudomonadota</taxon>
        <taxon>Alphaproteobacteria</taxon>
        <taxon>Rhodobacterales</taxon>
        <taxon>Roseobacteraceae</taxon>
        <taxon>Salipiger</taxon>
    </lineage>
</organism>
<accession>Q0FU21</accession>
<keyword evidence="4" id="KW-0449">Lipoprotein</keyword>
<protein>
    <submittedName>
        <fullName evidence="4">Lipoprotein, putative</fullName>
    </submittedName>
</protein>
<sequence>MGQNMGRAFSKRRGAAWRAAWLLTGMAALAACDDAQMPGFLKPKDDASASGETVSRAAQSVERDIEAPDVFHATEAGLWDGRPSLGGVWVAHPEVSEPERVIIRNQQNGQFVIGALFRRERQSPGPRLQVSSDAAAALGMLAGAPTNLDVIALRREEVPAEDAPAATPDEAAMIAAAPDVTEGTLDPVAASAAAALDGAAGIPAPGAEVAAATTTAAPAASPAPQPKPPAKPASSLDKPYLQIGIFSIEQNAENTATAMRQQGMVPTVRKQESSGKTFWRVIVGPAQTAAERAELLTKIKASGFTDAYAVTN</sequence>
<evidence type="ECO:0000256" key="1">
    <source>
        <dbReference type="SAM" id="MobiDB-lite"/>
    </source>
</evidence>
<name>Q0FU21_SALBH</name>
<keyword evidence="2" id="KW-0732">Signal</keyword>
<dbReference type="PANTHER" id="PTHR34183">
    <property type="entry name" value="ENDOLYTIC PEPTIDOGLYCAN TRANSGLYCOSYLASE RLPA"/>
    <property type="match status" value="1"/>
</dbReference>
<dbReference type="HOGENOM" id="CLU_060316_0_0_5"/>
<reference evidence="4 5" key="1">
    <citation type="journal article" date="2010" name="J. Bacteriol.">
        <title>Genome sequences of Pelagibaca bermudensis HTCC2601T and Maritimibacter alkaliphilus HTCC2654T, the type strains of two marine Roseobacter genera.</title>
        <authorList>
            <person name="Thrash J.C."/>
            <person name="Cho J.C."/>
            <person name="Ferriera S."/>
            <person name="Johnson J."/>
            <person name="Vergin K.L."/>
            <person name="Giovannoni S.J."/>
        </authorList>
    </citation>
    <scope>NUCLEOTIDE SEQUENCE [LARGE SCALE GENOMIC DNA]</scope>
    <source>
        <strain evidence="5">DSM 26914 / JCM 13377 / KCTC 12554 / HTCC2601</strain>
    </source>
</reference>
<evidence type="ECO:0000313" key="5">
    <source>
        <dbReference type="Proteomes" id="UP000006230"/>
    </source>
</evidence>
<comment type="caution">
    <text evidence="4">The sequence shown here is derived from an EMBL/GenBank/DDBJ whole genome shotgun (WGS) entry which is preliminary data.</text>
</comment>
<feature type="domain" description="SPOR" evidence="3">
    <location>
        <begin position="233"/>
        <end position="312"/>
    </location>
</feature>
<feature type="compositionally biased region" description="Pro residues" evidence="1">
    <location>
        <begin position="221"/>
        <end position="231"/>
    </location>
</feature>
<feature type="chain" id="PRO_5004172022" evidence="2">
    <location>
        <begin position="31"/>
        <end position="312"/>
    </location>
</feature>
<dbReference type="PANTHER" id="PTHR34183:SF1">
    <property type="entry name" value="ENDOLYTIC PEPTIDOGLYCAN TRANSGLYCOSYLASE RLPA"/>
    <property type="match status" value="1"/>
</dbReference>
<dbReference type="Gene3D" id="3.30.70.1070">
    <property type="entry name" value="Sporulation related repeat"/>
    <property type="match status" value="1"/>
</dbReference>
<feature type="signal peptide" evidence="2">
    <location>
        <begin position="1"/>
        <end position="30"/>
    </location>
</feature>
<gene>
    <name evidence="4" type="ORF">R2601_19614</name>
</gene>
<evidence type="ECO:0000259" key="3">
    <source>
        <dbReference type="PROSITE" id="PS51724"/>
    </source>
</evidence>
<dbReference type="PROSITE" id="PS51724">
    <property type="entry name" value="SPOR"/>
    <property type="match status" value="1"/>
</dbReference>
<dbReference type="InterPro" id="IPR007730">
    <property type="entry name" value="SPOR-like_dom"/>
</dbReference>
<dbReference type="STRING" id="314265.R2601_19614"/>
<dbReference type="GO" id="GO:0042834">
    <property type="term" value="F:peptidoglycan binding"/>
    <property type="evidence" value="ECO:0007669"/>
    <property type="project" value="InterPro"/>
</dbReference>
<dbReference type="Proteomes" id="UP000006230">
    <property type="component" value="Unassembled WGS sequence"/>
</dbReference>
<dbReference type="EMBL" id="AATQ01000005">
    <property type="protein sequence ID" value="EAU47578.1"/>
    <property type="molecule type" value="Genomic_DNA"/>
</dbReference>
<dbReference type="eggNOG" id="COG3087">
    <property type="taxonomic scope" value="Bacteria"/>
</dbReference>
<dbReference type="InterPro" id="IPR036680">
    <property type="entry name" value="SPOR-like_sf"/>
</dbReference>
<dbReference type="AlphaFoldDB" id="Q0FU21"/>
<keyword evidence="5" id="KW-1185">Reference proteome</keyword>
<dbReference type="SUPFAM" id="SSF110997">
    <property type="entry name" value="Sporulation related repeat"/>
    <property type="match status" value="1"/>
</dbReference>
<feature type="region of interest" description="Disordered" evidence="1">
    <location>
        <begin position="213"/>
        <end position="235"/>
    </location>
</feature>